<accession>A0ABS3CW19</accession>
<gene>
    <name evidence="9" type="ORF">J0A65_12980</name>
</gene>
<dbReference type="InterPro" id="IPR002781">
    <property type="entry name" value="TM_pro_TauE-like"/>
</dbReference>
<comment type="caution">
    <text evidence="9">The sequence shown here is derived from an EMBL/GenBank/DDBJ whole genome shotgun (WGS) entry which is preliminary data.</text>
</comment>
<keyword evidence="3" id="KW-0813">Transport</keyword>
<dbReference type="EMBL" id="JAFKCS010000012">
    <property type="protein sequence ID" value="MBN7820785.1"/>
    <property type="molecule type" value="Genomic_DNA"/>
</dbReference>
<organism evidence="9 10">
    <name type="scientific">Bowmanella yangjiangensis</name>
    <dbReference type="NCBI Taxonomy" id="2811230"/>
    <lineage>
        <taxon>Bacteria</taxon>
        <taxon>Pseudomonadati</taxon>
        <taxon>Pseudomonadota</taxon>
        <taxon>Gammaproteobacteria</taxon>
        <taxon>Alteromonadales</taxon>
        <taxon>Alteromonadaceae</taxon>
        <taxon>Bowmanella</taxon>
    </lineage>
</organism>
<evidence type="ECO:0000256" key="8">
    <source>
        <dbReference type="RuleBase" id="RU363041"/>
    </source>
</evidence>
<evidence type="ECO:0000256" key="5">
    <source>
        <dbReference type="ARBA" id="ARBA00022692"/>
    </source>
</evidence>
<name>A0ABS3CW19_9ALTE</name>
<evidence type="ECO:0000256" key="3">
    <source>
        <dbReference type="ARBA" id="ARBA00022448"/>
    </source>
</evidence>
<feature type="transmembrane region" description="Helical" evidence="8">
    <location>
        <begin position="74"/>
        <end position="94"/>
    </location>
</feature>
<feature type="transmembrane region" description="Helical" evidence="8">
    <location>
        <begin position="131"/>
        <end position="150"/>
    </location>
</feature>
<feature type="transmembrane region" description="Helical" evidence="8">
    <location>
        <begin position="227"/>
        <end position="245"/>
    </location>
</feature>
<dbReference type="InterPro" id="IPR052017">
    <property type="entry name" value="TSUP"/>
</dbReference>
<dbReference type="Proteomes" id="UP000663992">
    <property type="component" value="Unassembled WGS sequence"/>
</dbReference>
<protein>
    <recommendedName>
        <fullName evidence="8">Probable membrane transporter protein</fullName>
    </recommendedName>
</protein>
<sequence length="248" mass="26814">MLMDLDPFGLGLISLVVVLTGISKSGFAGALGIFSVPLLLLVLSPQQALGLMLPLLLLADMFSLKSYWRQWDGVRLRLLLPGVAIGLLLGSLLLGHLPTLWLQGLIGALSCLFALRYLLGRHLHCAWLASRPAGIVLASASGLSSTLLHAGGPPLMMHLLSLTLPPATLVATSAVVYAGMNVAKLFPFVYYGVLDWHLAGLALVFFPLTWLGNRLGLWLRTRLNNRVFMGILHGLLLLMGVKLIWQVI</sequence>
<evidence type="ECO:0000256" key="6">
    <source>
        <dbReference type="ARBA" id="ARBA00022989"/>
    </source>
</evidence>
<feature type="transmembrane region" description="Helical" evidence="8">
    <location>
        <begin position="188"/>
        <end position="207"/>
    </location>
</feature>
<keyword evidence="5 8" id="KW-0812">Transmembrane</keyword>
<reference evidence="9 10" key="1">
    <citation type="submission" date="2021-03" db="EMBL/GenBank/DDBJ databases">
        <title>novel species isolated from a fishpond in China.</title>
        <authorList>
            <person name="Lu H."/>
            <person name="Cai Z."/>
        </authorList>
    </citation>
    <scope>NUCLEOTIDE SEQUENCE [LARGE SCALE GENOMIC DNA]</scope>
    <source>
        <strain evidence="9 10">Y57</strain>
    </source>
</reference>
<dbReference type="Pfam" id="PF01925">
    <property type="entry name" value="TauE"/>
    <property type="match status" value="1"/>
</dbReference>
<dbReference type="PANTHER" id="PTHR30269:SF37">
    <property type="entry name" value="MEMBRANE TRANSPORTER PROTEIN"/>
    <property type="match status" value="1"/>
</dbReference>
<comment type="similarity">
    <text evidence="2 8">Belongs to the 4-toluene sulfonate uptake permease (TSUP) (TC 2.A.102) family.</text>
</comment>
<keyword evidence="7 8" id="KW-0472">Membrane</keyword>
<evidence type="ECO:0000313" key="9">
    <source>
        <dbReference type="EMBL" id="MBN7820785.1"/>
    </source>
</evidence>
<comment type="subcellular location">
    <subcellularLocation>
        <location evidence="1 8">Cell membrane</location>
        <topology evidence="1 8">Multi-pass membrane protein</topology>
    </subcellularLocation>
</comment>
<proteinExistence type="inferred from homology"/>
<evidence type="ECO:0000313" key="10">
    <source>
        <dbReference type="Proteomes" id="UP000663992"/>
    </source>
</evidence>
<feature type="transmembrane region" description="Helical" evidence="8">
    <location>
        <begin position="100"/>
        <end position="119"/>
    </location>
</feature>
<dbReference type="PANTHER" id="PTHR30269">
    <property type="entry name" value="TRANSMEMBRANE PROTEIN YFCA"/>
    <property type="match status" value="1"/>
</dbReference>
<evidence type="ECO:0000256" key="1">
    <source>
        <dbReference type="ARBA" id="ARBA00004651"/>
    </source>
</evidence>
<evidence type="ECO:0000256" key="4">
    <source>
        <dbReference type="ARBA" id="ARBA00022475"/>
    </source>
</evidence>
<keyword evidence="10" id="KW-1185">Reference proteome</keyword>
<feature type="transmembrane region" description="Helical" evidence="8">
    <location>
        <begin position="156"/>
        <end position="176"/>
    </location>
</feature>
<evidence type="ECO:0000256" key="7">
    <source>
        <dbReference type="ARBA" id="ARBA00023136"/>
    </source>
</evidence>
<dbReference type="RefSeq" id="WP_206594617.1">
    <property type="nucleotide sequence ID" value="NZ_JAFKCS010000012.1"/>
</dbReference>
<feature type="transmembrane region" description="Helical" evidence="8">
    <location>
        <begin position="38"/>
        <end position="62"/>
    </location>
</feature>
<keyword evidence="4 8" id="KW-1003">Cell membrane</keyword>
<keyword evidence="6 8" id="KW-1133">Transmembrane helix</keyword>
<evidence type="ECO:0000256" key="2">
    <source>
        <dbReference type="ARBA" id="ARBA00009142"/>
    </source>
</evidence>